<dbReference type="PANTHER" id="PTHR41317">
    <property type="entry name" value="PD-(D_E)XK NUCLEASE FAMILY TRANSPOSASE"/>
    <property type="match status" value="1"/>
</dbReference>
<dbReference type="PANTHER" id="PTHR41317:SF1">
    <property type="entry name" value="PD-(D_E)XK NUCLEASE FAMILY TRANSPOSASE"/>
    <property type="match status" value="1"/>
</dbReference>
<evidence type="ECO:0000313" key="1">
    <source>
        <dbReference type="EMBL" id="ASO64563.1"/>
    </source>
</evidence>
<organism evidence="1">
    <name type="scientific">Bacillus thuringiensis subsp. israelensis</name>
    <dbReference type="NCBI Taxonomy" id="1430"/>
    <lineage>
        <taxon>Bacteria</taxon>
        <taxon>Bacillati</taxon>
        <taxon>Bacillota</taxon>
        <taxon>Bacilli</taxon>
        <taxon>Bacillales</taxon>
        <taxon>Bacillaceae</taxon>
        <taxon>Bacillus</taxon>
        <taxon>Bacillus cereus group</taxon>
    </lineage>
</organism>
<accession>Q8KNR2</accession>
<sequence length="333" mass="38792">MLIIRACLHVQFVFMYNKKKEILSDRERKPMSNQKLVNLRIDFAFKQLFGTSGSEDILLTFLNAMLADSLESLIQSLQFEDPHLHREHEEDKLSILDVSATLDTGTKINIEIQLNNNHDLLKRSLYYWSKLYASQLKKGMPYSSLHKTITINLLNFVMFKDYEAFHTTGKLWNMQQQQLLSDDIEIHVVEIPKLLQQWREEKVNPWEDSFVRWLLLLPANEDEHLTHTLEAIAMNQDPILQKAIDKWEHMSQDASFRQAYEVREKILMDEAAGIAHALNKGREEGMKKGLEQGVQQGKRQMILGMHRLQVPIETIAQASELTIEEVKKIIEQA</sequence>
<protein>
    <submittedName>
        <fullName evidence="1">Uncharacterized protein</fullName>
    </submittedName>
</protein>
<keyword evidence="1" id="KW-0614">Plasmid</keyword>
<proteinExistence type="predicted"/>
<dbReference type="Pfam" id="PF12784">
    <property type="entry name" value="PDDEXK_2"/>
    <property type="match status" value="1"/>
</dbReference>
<dbReference type="EMBL" id="KY352353">
    <property type="protein sequence ID" value="ASO64563.1"/>
    <property type="molecule type" value="Genomic_DNA"/>
</dbReference>
<dbReference type="InterPro" id="IPR010106">
    <property type="entry name" value="RpnA"/>
</dbReference>
<dbReference type="AlphaFoldDB" id="Q8KNR2"/>
<geneLocation type="plasmid" evidence="1">
    <name>pT0124-4</name>
</geneLocation>
<reference evidence="1" key="1">
    <citation type="submission" date="2016-12" db="EMBL/GenBank/DDBJ databases">
        <title>Bacillus turingiensis from Tocantins.</title>
        <authorList>
            <person name="Alves G.B."/>
            <person name="Melo F.L."/>
            <person name="Campos F.S."/>
            <person name="Correa R.F.T."/>
            <person name="Ribeiro B.M."/>
            <person name="Aguiar R.W.S."/>
        </authorList>
    </citation>
    <scope>NUCLEOTIDE SEQUENCE</scope>
    <source>
        <strain evidence="1">1.24</strain>
        <plasmid evidence="1">pT0124-4</plasmid>
    </source>
</reference>
<dbReference type="NCBIfam" id="TIGR01784">
    <property type="entry name" value="T_den_put_tspse"/>
    <property type="match status" value="1"/>
</dbReference>
<name>Q8KNR2_BACTI</name>